<dbReference type="EMBL" id="MFGB01000005">
    <property type="protein sequence ID" value="OGF27947.1"/>
    <property type="molecule type" value="Genomic_DNA"/>
</dbReference>
<dbReference type="InterPro" id="IPR051311">
    <property type="entry name" value="DedA_domain"/>
</dbReference>
<keyword evidence="3 6" id="KW-0812">Transmembrane</keyword>
<dbReference type="InterPro" id="IPR032816">
    <property type="entry name" value="VTT_dom"/>
</dbReference>
<keyword evidence="2" id="KW-1003">Cell membrane</keyword>
<evidence type="ECO:0000313" key="9">
    <source>
        <dbReference type="Proteomes" id="UP000178367"/>
    </source>
</evidence>
<feature type="domain" description="VTT" evidence="7">
    <location>
        <begin position="33"/>
        <end position="164"/>
    </location>
</feature>
<comment type="caution">
    <text evidence="8">The sequence shown here is derived from an EMBL/GenBank/DDBJ whole genome shotgun (WGS) entry which is preliminary data.</text>
</comment>
<evidence type="ECO:0000256" key="2">
    <source>
        <dbReference type="ARBA" id="ARBA00022475"/>
    </source>
</evidence>
<feature type="transmembrane region" description="Helical" evidence="6">
    <location>
        <begin position="144"/>
        <end position="168"/>
    </location>
</feature>
<dbReference type="PANTHER" id="PTHR42709">
    <property type="entry name" value="ALKALINE PHOSPHATASE LIKE PROTEIN"/>
    <property type="match status" value="1"/>
</dbReference>
<organism evidence="8 9">
    <name type="scientific">Candidatus Falkowbacteria bacterium RIFOXYA2_FULL_47_19</name>
    <dbReference type="NCBI Taxonomy" id="1797994"/>
    <lineage>
        <taxon>Bacteria</taxon>
        <taxon>Candidatus Falkowiibacteriota</taxon>
    </lineage>
</organism>
<accession>A0A1F5SML2</accession>
<proteinExistence type="predicted"/>
<feature type="transmembrane region" description="Helical" evidence="6">
    <location>
        <begin position="7"/>
        <end position="33"/>
    </location>
</feature>
<reference evidence="8 9" key="1">
    <citation type="journal article" date="2016" name="Nat. Commun.">
        <title>Thousands of microbial genomes shed light on interconnected biogeochemical processes in an aquifer system.</title>
        <authorList>
            <person name="Anantharaman K."/>
            <person name="Brown C.T."/>
            <person name="Hug L.A."/>
            <person name="Sharon I."/>
            <person name="Castelle C.J."/>
            <person name="Probst A.J."/>
            <person name="Thomas B.C."/>
            <person name="Singh A."/>
            <person name="Wilkins M.J."/>
            <person name="Karaoz U."/>
            <person name="Brodie E.L."/>
            <person name="Williams K.H."/>
            <person name="Hubbard S.S."/>
            <person name="Banfield J.F."/>
        </authorList>
    </citation>
    <scope>NUCLEOTIDE SEQUENCE [LARGE SCALE GENOMIC DNA]</scope>
</reference>
<sequence length="208" mass="23052">MHELIDLLLAFSSNLGYTGIILLMAVESSFIPFPSEIVVPPAAYLASQGEMDIFLVILSGISGSLIGATLNYFLAMWLGRKVIYSLSRTRIARMLLINEAQIKKSEDLFLKFGNLSTFWGRLIPAVRQLISLPAGFSKMPFKNFIFFTFLGSGLWTVILAVLGYVFGANQEALRQYYKEISVIFGAIAIGVIILMVMKKNKNKALPPS</sequence>
<gene>
    <name evidence="8" type="ORF">A2227_05060</name>
</gene>
<evidence type="ECO:0000256" key="3">
    <source>
        <dbReference type="ARBA" id="ARBA00022692"/>
    </source>
</evidence>
<keyword evidence="5 6" id="KW-0472">Membrane</keyword>
<evidence type="ECO:0000256" key="6">
    <source>
        <dbReference type="SAM" id="Phobius"/>
    </source>
</evidence>
<protein>
    <recommendedName>
        <fullName evidence="7">VTT domain-containing protein</fullName>
    </recommendedName>
</protein>
<name>A0A1F5SML2_9BACT</name>
<evidence type="ECO:0000313" key="8">
    <source>
        <dbReference type="EMBL" id="OGF27947.1"/>
    </source>
</evidence>
<dbReference type="PANTHER" id="PTHR42709:SF6">
    <property type="entry name" value="UNDECAPRENYL PHOSPHATE TRANSPORTER A"/>
    <property type="match status" value="1"/>
</dbReference>
<comment type="subcellular location">
    <subcellularLocation>
        <location evidence="1">Cell membrane</location>
        <topology evidence="1">Multi-pass membrane protein</topology>
    </subcellularLocation>
</comment>
<evidence type="ECO:0000256" key="5">
    <source>
        <dbReference type="ARBA" id="ARBA00023136"/>
    </source>
</evidence>
<evidence type="ECO:0000256" key="1">
    <source>
        <dbReference type="ARBA" id="ARBA00004651"/>
    </source>
</evidence>
<evidence type="ECO:0000259" key="7">
    <source>
        <dbReference type="Pfam" id="PF09335"/>
    </source>
</evidence>
<evidence type="ECO:0000256" key="4">
    <source>
        <dbReference type="ARBA" id="ARBA00022989"/>
    </source>
</evidence>
<feature type="transmembrane region" description="Helical" evidence="6">
    <location>
        <begin position="53"/>
        <end position="78"/>
    </location>
</feature>
<dbReference type="AlphaFoldDB" id="A0A1F5SML2"/>
<keyword evidence="4 6" id="KW-1133">Transmembrane helix</keyword>
<dbReference type="GO" id="GO:0005886">
    <property type="term" value="C:plasma membrane"/>
    <property type="evidence" value="ECO:0007669"/>
    <property type="project" value="UniProtKB-SubCell"/>
</dbReference>
<dbReference type="STRING" id="1797994.A2227_05060"/>
<dbReference type="Pfam" id="PF09335">
    <property type="entry name" value="VTT_dom"/>
    <property type="match status" value="1"/>
</dbReference>
<dbReference type="Proteomes" id="UP000178367">
    <property type="component" value="Unassembled WGS sequence"/>
</dbReference>
<feature type="transmembrane region" description="Helical" evidence="6">
    <location>
        <begin position="180"/>
        <end position="197"/>
    </location>
</feature>